<keyword evidence="3" id="KW-1185">Reference proteome</keyword>
<feature type="compositionally biased region" description="Basic and acidic residues" evidence="1">
    <location>
        <begin position="10"/>
        <end position="21"/>
    </location>
</feature>
<dbReference type="Pfam" id="PF02450">
    <property type="entry name" value="LCAT"/>
    <property type="match status" value="1"/>
</dbReference>
<dbReference type="InterPro" id="IPR003386">
    <property type="entry name" value="LACT/PDAT_acylTrfase"/>
</dbReference>
<feature type="region of interest" description="Disordered" evidence="1">
    <location>
        <begin position="1"/>
        <end position="33"/>
    </location>
</feature>
<evidence type="ECO:0008006" key="4">
    <source>
        <dbReference type="Google" id="ProtNLM"/>
    </source>
</evidence>
<gene>
    <name evidence="2" type="ORF">IU470_29435</name>
</gene>
<proteinExistence type="predicted"/>
<evidence type="ECO:0000313" key="2">
    <source>
        <dbReference type="EMBL" id="MBF6229201.1"/>
    </source>
</evidence>
<dbReference type="RefSeq" id="WP_195036047.1">
    <property type="nucleotide sequence ID" value="NZ_JADLRE010000031.1"/>
</dbReference>
<dbReference type="SUPFAM" id="SSF53474">
    <property type="entry name" value="alpha/beta-Hydrolases"/>
    <property type="match status" value="1"/>
</dbReference>
<protein>
    <recommendedName>
        <fullName evidence="4">Lecithin:cholesterol acyltransferase</fullName>
    </recommendedName>
</protein>
<dbReference type="EMBL" id="JADLRE010000031">
    <property type="protein sequence ID" value="MBF6229201.1"/>
    <property type="molecule type" value="Genomic_DNA"/>
</dbReference>
<evidence type="ECO:0000313" key="3">
    <source>
        <dbReference type="Proteomes" id="UP000807309"/>
    </source>
</evidence>
<comment type="caution">
    <text evidence="2">The sequence shown here is derived from an EMBL/GenBank/DDBJ whole genome shotgun (WGS) entry which is preliminary data.</text>
</comment>
<sequence length="491" mass="52926">MPNEWTFPDAQRDDLPTDPHPETLPSPGLMRVSPRTTDDAVVVVPGIMGTELIDSTSGKKLWGLEPSLLARMWLAPTKALAPLAVGLAATTVKPGRLLRVPTFAPFLAGAEPYTELVERLHGIVRHPSAVLEFGYDWRLSVRHNARLLAEAIDSHLTWWRARSDRPEARVHIVAHSMGGLLCHELATLSGATDDVSTVITLGTPFAGAAKATVLLNSGHGTALPARRLQQIAITMPGVYDLLPTYRCLHESDSVRRLTSADIADIGGRDDLAQAALDRHAARAPIAIPRHRPLIGVEQPTISSVSITSGKVDGLYHTFRVDEDGGLMRRHNGTLKQFDGLGDGTVPRNSAVPLWNPDIHPLPQQHGPVAKTDEAIAFVIDTLMHRESDLGPRLGHGDLGILPPDIVSVGVEFDVPLSGAHTPSDVRAVVTNIGTREGRRADTHRRDGTLMASATVYEPGLYRVAVASSGNSAVSQIIMAIEDESIHKRTGK</sequence>
<name>A0ABS0CFU0_9NOCA</name>
<dbReference type="Gene3D" id="3.40.50.1820">
    <property type="entry name" value="alpha/beta hydrolase"/>
    <property type="match status" value="1"/>
</dbReference>
<reference evidence="2 3" key="1">
    <citation type="submission" date="2020-10" db="EMBL/GenBank/DDBJ databases">
        <title>Identification of Nocardia species via Next-generation sequencing and recognition of intraspecies genetic diversity.</title>
        <authorList>
            <person name="Li P."/>
            <person name="Li P."/>
            <person name="Lu B."/>
        </authorList>
    </citation>
    <scope>NUCLEOTIDE SEQUENCE [LARGE SCALE GENOMIC DNA]</scope>
    <source>
        <strain evidence="2 3">N-11</strain>
    </source>
</reference>
<accession>A0ABS0CFU0</accession>
<dbReference type="PANTHER" id="PTHR11440">
    <property type="entry name" value="LECITHIN-CHOLESTEROL ACYLTRANSFERASE-RELATED"/>
    <property type="match status" value="1"/>
</dbReference>
<dbReference type="InterPro" id="IPR029058">
    <property type="entry name" value="AB_hydrolase_fold"/>
</dbReference>
<evidence type="ECO:0000256" key="1">
    <source>
        <dbReference type="SAM" id="MobiDB-lite"/>
    </source>
</evidence>
<organism evidence="2 3">
    <name type="scientific">Nocardia abscessus</name>
    <dbReference type="NCBI Taxonomy" id="120957"/>
    <lineage>
        <taxon>Bacteria</taxon>
        <taxon>Bacillati</taxon>
        <taxon>Actinomycetota</taxon>
        <taxon>Actinomycetes</taxon>
        <taxon>Mycobacteriales</taxon>
        <taxon>Nocardiaceae</taxon>
        <taxon>Nocardia</taxon>
    </lineage>
</organism>
<dbReference type="Proteomes" id="UP000807309">
    <property type="component" value="Unassembled WGS sequence"/>
</dbReference>